<dbReference type="EMBL" id="CP036343">
    <property type="protein sequence ID" value="QDT91723.1"/>
    <property type="molecule type" value="Genomic_DNA"/>
</dbReference>
<reference evidence="1 2" key="1">
    <citation type="submission" date="2019-02" db="EMBL/GenBank/DDBJ databases">
        <title>Deep-cultivation of Planctomycetes and their phenomic and genomic characterization uncovers novel biology.</title>
        <authorList>
            <person name="Wiegand S."/>
            <person name="Jogler M."/>
            <person name="Boedeker C."/>
            <person name="Pinto D."/>
            <person name="Vollmers J."/>
            <person name="Rivas-Marin E."/>
            <person name="Kohn T."/>
            <person name="Peeters S.H."/>
            <person name="Heuer A."/>
            <person name="Rast P."/>
            <person name="Oberbeckmann S."/>
            <person name="Bunk B."/>
            <person name="Jeske O."/>
            <person name="Meyerdierks A."/>
            <person name="Storesund J.E."/>
            <person name="Kallscheuer N."/>
            <person name="Luecker S."/>
            <person name="Lage O.M."/>
            <person name="Pohl T."/>
            <person name="Merkel B.J."/>
            <person name="Hornburger P."/>
            <person name="Mueller R.-W."/>
            <person name="Bruemmer F."/>
            <person name="Labrenz M."/>
            <person name="Spormann A.M."/>
            <person name="Op den Camp H."/>
            <person name="Overmann J."/>
            <person name="Amann R."/>
            <person name="Jetten M.S.M."/>
            <person name="Mascher T."/>
            <person name="Medema M.H."/>
            <person name="Devos D.P."/>
            <person name="Kaster A.-K."/>
            <person name="Ovreas L."/>
            <person name="Rohde M."/>
            <person name="Galperin M.Y."/>
            <person name="Jogler C."/>
        </authorList>
    </citation>
    <scope>NUCLEOTIDE SEQUENCE [LARGE SCALE GENOMIC DNA]</scope>
    <source>
        <strain evidence="1 2">Pan161</strain>
    </source>
</reference>
<dbReference type="KEGG" id="gax:Pan161_33860"/>
<evidence type="ECO:0008006" key="3">
    <source>
        <dbReference type="Google" id="ProtNLM"/>
    </source>
</evidence>
<keyword evidence="2" id="KW-1185">Reference proteome</keyword>
<protein>
    <recommendedName>
        <fullName evidence="3">Helix-turn-helix domain protein</fullName>
    </recommendedName>
</protein>
<accession>A0A517VFD5</accession>
<proteinExistence type="predicted"/>
<dbReference type="Proteomes" id="UP000316855">
    <property type="component" value="Chromosome"/>
</dbReference>
<dbReference type="AlphaFoldDB" id="A0A517VFD5"/>
<evidence type="ECO:0000313" key="1">
    <source>
        <dbReference type="EMBL" id="QDT91723.1"/>
    </source>
</evidence>
<name>A0A517VFD5_9PLAN</name>
<organism evidence="1 2">
    <name type="scientific">Gimesia algae</name>
    <dbReference type="NCBI Taxonomy" id="2527971"/>
    <lineage>
        <taxon>Bacteria</taxon>
        <taxon>Pseudomonadati</taxon>
        <taxon>Planctomycetota</taxon>
        <taxon>Planctomycetia</taxon>
        <taxon>Planctomycetales</taxon>
        <taxon>Planctomycetaceae</taxon>
        <taxon>Gimesia</taxon>
    </lineage>
</organism>
<evidence type="ECO:0000313" key="2">
    <source>
        <dbReference type="Proteomes" id="UP000316855"/>
    </source>
</evidence>
<sequence length="232" mass="26819">MQQVTAKQYRQAFENVEPGSQLDLVLHKWKGFSHTVKLNGAWKLEGFITWFQQNYEILRAIEPSLEPTMPPQCLDPESIARLFRIPVEELAPWLSVEQTRDEGFTDEDRTQLCIIKKLVEGHIASGRTEELVEAVTLGHRELLEQFTNVTNKVEDVQGELGQHKTVKEWYSPKEVAELLGKVPFTVQEWCRLGRVNARKRPTGRGDAKEWEISREEVDRITNHGLLPRSTKY</sequence>
<dbReference type="RefSeq" id="WP_197995347.1">
    <property type="nucleotide sequence ID" value="NZ_CP036343.1"/>
</dbReference>
<gene>
    <name evidence="1" type="ORF">Pan161_33860</name>
</gene>